<dbReference type="Pfam" id="PF11717">
    <property type="entry name" value="Tudor-knot"/>
    <property type="match status" value="1"/>
</dbReference>
<comment type="catalytic activity">
    <reaction evidence="34">
        <text>L-lysyl-[protein] + acetyl-CoA = N(6)-acetyl-L-lysyl-[protein] + CoA + H(+)</text>
        <dbReference type="Rhea" id="RHEA:45948"/>
        <dbReference type="Rhea" id="RHEA-COMP:9752"/>
        <dbReference type="Rhea" id="RHEA-COMP:10731"/>
        <dbReference type="ChEBI" id="CHEBI:15378"/>
        <dbReference type="ChEBI" id="CHEBI:29969"/>
        <dbReference type="ChEBI" id="CHEBI:57287"/>
        <dbReference type="ChEBI" id="CHEBI:57288"/>
        <dbReference type="ChEBI" id="CHEBI:61930"/>
    </reaction>
    <physiologicalReaction direction="left-to-right" evidence="34">
        <dbReference type="Rhea" id="RHEA:45949"/>
    </physiologicalReaction>
</comment>
<keyword evidence="15 57" id="KW-0808">Transferase</keyword>
<dbReference type="InterPro" id="IPR001314">
    <property type="entry name" value="Peptidase_S1A"/>
</dbReference>
<dbReference type="InterPro" id="IPR025995">
    <property type="entry name" value="Tudor-knot"/>
</dbReference>
<dbReference type="SUPFAM" id="SSF54160">
    <property type="entry name" value="Chromo domain-like"/>
    <property type="match status" value="1"/>
</dbReference>
<keyword evidence="21" id="KW-0833">Ubl conjugation pathway</keyword>
<dbReference type="InterPro" id="IPR013083">
    <property type="entry name" value="Znf_RING/FYVE/PHD"/>
</dbReference>
<evidence type="ECO:0000256" key="37">
    <source>
        <dbReference type="ARBA" id="ARBA00060737"/>
    </source>
</evidence>
<dbReference type="InterPro" id="IPR034467">
    <property type="entry name" value="Set1A_RRM"/>
</dbReference>
<dbReference type="PROSITE" id="PS50908">
    <property type="entry name" value="RWD"/>
    <property type="match status" value="1"/>
</dbReference>
<keyword evidence="13" id="KW-0489">Methyltransferase</keyword>
<dbReference type="GO" id="GO:0042800">
    <property type="term" value="F:histone H3K4 methyltransferase activity"/>
    <property type="evidence" value="ECO:0007669"/>
    <property type="project" value="InterPro"/>
</dbReference>
<feature type="compositionally biased region" description="Basic and acidic residues" evidence="50">
    <location>
        <begin position="3581"/>
        <end position="3590"/>
    </location>
</feature>
<evidence type="ECO:0000256" key="28">
    <source>
        <dbReference type="ARBA" id="ARBA00023128"/>
    </source>
</evidence>
<evidence type="ECO:0000259" key="52">
    <source>
        <dbReference type="PROSITE" id="PS50102"/>
    </source>
</evidence>
<feature type="region of interest" description="Disordered" evidence="50">
    <location>
        <begin position="1577"/>
        <end position="1640"/>
    </location>
</feature>
<feature type="compositionally biased region" description="Polar residues" evidence="50">
    <location>
        <begin position="3212"/>
        <end position="3228"/>
    </location>
</feature>
<dbReference type="InterPro" id="IPR016181">
    <property type="entry name" value="Acyl_CoA_acyltransferase"/>
</dbReference>
<keyword evidence="16" id="KW-0949">S-adenosyl-L-methionine</keyword>
<dbReference type="InterPro" id="IPR036388">
    <property type="entry name" value="WH-like_DNA-bd_sf"/>
</dbReference>
<feature type="compositionally biased region" description="Low complexity" evidence="50">
    <location>
        <begin position="2608"/>
        <end position="2649"/>
    </location>
</feature>
<dbReference type="GO" id="GO:0008270">
    <property type="term" value="F:zinc ion binding"/>
    <property type="evidence" value="ECO:0007669"/>
    <property type="project" value="UniProtKB-KW"/>
</dbReference>
<feature type="compositionally biased region" description="Gly residues" evidence="50">
    <location>
        <begin position="1670"/>
        <end position="1684"/>
    </location>
</feature>
<dbReference type="Gene3D" id="3.10.110.10">
    <property type="entry name" value="Ubiquitin Conjugating Enzyme"/>
    <property type="match status" value="1"/>
</dbReference>
<dbReference type="SMART" id="SM00547">
    <property type="entry name" value="ZnF_RBZ"/>
    <property type="match status" value="1"/>
</dbReference>
<feature type="compositionally biased region" description="Basic residues" evidence="50">
    <location>
        <begin position="2205"/>
        <end position="2217"/>
    </location>
</feature>
<feature type="compositionally biased region" description="Basic and acidic residues" evidence="50">
    <location>
        <begin position="317"/>
        <end position="328"/>
    </location>
</feature>
<evidence type="ECO:0000256" key="15">
    <source>
        <dbReference type="ARBA" id="ARBA00022679"/>
    </source>
</evidence>
<evidence type="ECO:0000256" key="42">
    <source>
        <dbReference type="ARBA" id="ARBA00076153"/>
    </source>
</evidence>
<feature type="region of interest" description="Disordered" evidence="50">
    <location>
        <begin position="2741"/>
        <end position="2791"/>
    </location>
</feature>
<dbReference type="GO" id="GO:0006508">
    <property type="term" value="P:proteolysis"/>
    <property type="evidence" value="ECO:0007669"/>
    <property type="project" value="UniProtKB-KW"/>
</dbReference>
<dbReference type="SUPFAM" id="SSF54928">
    <property type="entry name" value="RNA-binding domain, RBD"/>
    <property type="match status" value="2"/>
</dbReference>
<feature type="compositionally biased region" description="Low complexity" evidence="50">
    <location>
        <begin position="2390"/>
        <end position="2418"/>
    </location>
</feature>
<dbReference type="FunFam" id="3.30.60.60:FF:000001">
    <property type="entry name" value="Histone acetyltransferase"/>
    <property type="match status" value="1"/>
</dbReference>
<dbReference type="GO" id="GO:0048188">
    <property type="term" value="C:Set1C/COMPASS complex"/>
    <property type="evidence" value="ECO:0007669"/>
    <property type="project" value="TreeGrafter"/>
</dbReference>
<evidence type="ECO:0000256" key="20">
    <source>
        <dbReference type="ARBA" id="ARBA00022771"/>
    </source>
</evidence>
<feature type="compositionally biased region" description="Pro residues" evidence="50">
    <location>
        <begin position="2081"/>
        <end position="2097"/>
    </location>
</feature>
<feature type="compositionally biased region" description="Pro residues" evidence="50">
    <location>
        <begin position="2109"/>
        <end position="2121"/>
    </location>
</feature>
<keyword evidence="26" id="KW-0007">Acetylation</keyword>
<feature type="compositionally biased region" description="Basic and acidic residues" evidence="50">
    <location>
        <begin position="1685"/>
        <end position="1713"/>
    </location>
</feature>
<keyword evidence="28" id="KW-0496">Mitochondrion</keyword>
<evidence type="ECO:0000256" key="41">
    <source>
        <dbReference type="ARBA" id="ARBA00075535"/>
    </source>
</evidence>
<evidence type="ECO:0000256" key="25">
    <source>
        <dbReference type="ARBA" id="ARBA00022884"/>
    </source>
</evidence>
<dbReference type="EMBL" id="RJVU01080352">
    <property type="protein sequence ID" value="ROI15159.1"/>
    <property type="molecule type" value="Genomic_DNA"/>
</dbReference>
<evidence type="ECO:0000256" key="8">
    <source>
        <dbReference type="ARBA" id="ARBA00012483"/>
    </source>
</evidence>
<feature type="compositionally biased region" description="Acidic residues" evidence="50">
    <location>
        <begin position="3424"/>
        <end position="3438"/>
    </location>
</feature>
<keyword evidence="12" id="KW-0597">Phosphoprotein</keyword>
<feature type="compositionally biased region" description="Basic and acidic residues" evidence="50">
    <location>
        <begin position="2231"/>
        <end position="2242"/>
    </location>
</feature>
<comment type="subcellular location">
    <subcellularLocation>
        <location evidence="4">Cytoplasm</location>
    </subcellularLocation>
    <subcellularLocation>
        <location evidence="3">Mitochondrion</location>
    </subcellularLocation>
    <subcellularLocation>
        <location evidence="2">Nucleus</location>
    </subcellularLocation>
</comment>
<evidence type="ECO:0000256" key="33">
    <source>
        <dbReference type="ARBA" id="ARBA00023315"/>
    </source>
</evidence>
<evidence type="ECO:0000256" key="48">
    <source>
        <dbReference type="PROSITE-ProRule" id="PRU00322"/>
    </source>
</evidence>
<keyword evidence="29" id="KW-1015">Disulfide bond</keyword>
<dbReference type="InterPro" id="IPR036443">
    <property type="entry name" value="Znf_RanBP2_sf"/>
</dbReference>
<comment type="caution">
    <text evidence="57">The sequence shown here is derived from an EMBL/GenBank/DDBJ whole genome shotgun (WGS) entry which is preliminary data.</text>
</comment>
<dbReference type="FunFam" id="3.40.630.30:FF:000002">
    <property type="entry name" value="Histone acetyltransferase"/>
    <property type="match status" value="1"/>
</dbReference>
<dbReference type="FunFam" id="3.10.110.10:FF:000052">
    <property type="entry name" value="Putative e3 ubiquitin-protein ligase rnf25"/>
    <property type="match status" value="1"/>
</dbReference>
<keyword evidence="19" id="KW-0677">Repeat</keyword>
<keyword evidence="58" id="KW-1185">Reference proteome</keyword>
<evidence type="ECO:0000256" key="43">
    <source>
        <dbReference type="ARBA" id="ARBA00081318"/>
    </source>
</evidence>
<dbReference type="PROSITE" id="PS50089">
    <property type="entry name" value="ZF_RING_2"/>
    <property type="match status" value="1"/>
</dbReference>
<dbReference type="FunFam" id="3.30.40.10:FF:000215">
    <property type="entry name" value="E3 ubiquitin-protein ligase RNF25"/>
    <property type="match status" value="1"/>
</dbReference>
<organism evidence="57 58">
    <name type="scientific">Anabarilius grahami</name>
    <name type="common">Kanglang fish</name>
    <name type="synonym">Barilius grahami</name>
    <dbReference type="NCBI Taxonomy" id="495550"/>
    <lineage>
        <taxon>Eukaryota</taxon>
        <taxon>Metazoa</taxon>
        <taxon>Chordata</taxon>
        <taxon>Craniata</taxon>
        <taxon>Vertebrata</taxon>
        <taxon>Euteleostomi</taxon>
        <taxon>Actinopterygii</taxon>
        <taxon>Neopterygii</taxon>
        <taxon>Teleostei</taxon>
        <taxon>Ostariophysi</taxon>
        <taxon>Cypriniformes</taxon>
        <taxon>Xenocyprididae</taxon>
        <taxon>Xenocypridinae</taxon>
        <taxon>Xenocypridinae incertae sedis</taxon>
        <taxon>Anabarilius</taxon>
    </lineage>
</organism>
<feature type="compositionally biased region" description="Polar residues" evidence="50">
    <location>
        <begin position="298"/>
        <end position="316"/>
    </location>
</feature>
<feature type="compositionally biased region" description="Polar residues" evidence="50">
    <location>
        <begin position="3260"/>
        <end position="3271"/>
    </location>
</feature>
<dbReference type="GO" id="GO:0061920">
    <property type="term" value="F:protein propionyltransferase activity"/>
    <property type="evidence" value="ECO:0007669"/>
    <property type="project" value="RHEA"/>
</dbReference>
<evidence type="ECO:0000256" key="36">
    <source>
        <dbReference type="ARBA" id="ARBA00051681"/>
    </source>
</evidence>
<keyword evidence="27" id="KW-0805">Transcription regulation</keyword>
<feature type="region of interest" description="Disordered" evidence="50">
    <location>
        <begin position="274"/>
        <end position="356"/>
    </location>
</feature>
<evidence type="ECO:0000256" key="45">
    <source>
        <dbReference type="ARBA" id="ARBA00083448"/>
    </source>
</evidence>
<comment type="catalytic activity">
    <reaction evidence="1">
        <text>S-ubiquitinyl-[E2 ubiquitin-conjugating enzyme]-L-cysteine + [acceptor protein]-L-lysine = [E2 ubiquitin-conjugating enzyme]-L-cysteine + N(6)-ubiquitinyl-[acceptor protein]-L-lysine.</text>
        <dbReference type="EC" id="2.3.2.27"/>
    </reaction>
</comment>
<feature type="compositionally biased region" description="Basic residues" evidence="50">
    <location>
        <begin position="3592"/>
        <end position="3605"/>
    </location>
</feature>
<dbReference type="GO" id="GO:0061630">
    <property type="term" value="F:ubiquitin protein ligase activity"/>
    <property type="evidence" value="ECO:0007669"/>
    <property type="project" value="UniProtKB-EC"/>
</dbReference>
<evidence type="ECO:0000259" key="54">
    <source>
        <dbReference type="PROSITE" id="PS50240"/>
    </source>
</evidence>
<dbReference type="InterPro" id="IPR043504">
    <property type="entry name" value="Peptidase_S1_PA_chymotrypsin"/>
</dbReference>
<dbReference type="PROSITE" id="PS01358">
    <property type="entry name" value="ZF_RANBP2_1"/>
    <property type="match status" value="1"/>
</dbReference>
<feature type="region of interest" description="Disordered" evidence="50">
    <location>
        <begin position="3474"/>
        <end position="3494"/>
    </location>
</feature>
<comment type="catalytic activity">
    <reaction evidence="35">
        <text>L-lysyl-[histone] + acetyl-CoA = N(6)-acetyl-L-lysyl-[histone] + CoA + H(+)</text>
        <dbReference type="Rhea" id="RHEA:21992"/>
        <dbReference type="Rhea" id="RHEA-COMP:9845"/>
        <dbReference type="Rhea" id="RHEA-COMP:11338"/>
        <dbReference type="ChEBI" id="CHEBI:15378"/>
        <dbReference type="ChEBI" id="CHEBI:29969"/>
        <dbReference type="ChEBI" id="CHEBI:57287"/>
        <dbReference type="ChEBI" id="CHEBI:57288"/>
        <dbReference type="ChEBI" id="CHEBI:61930"/>
        <dbReference type="EC" id="2.3.1.48"/>
    </reaction>
    <physiologicalReaction direction="left-to-right" evidence="35">
        <dbReference type="Rhea" id="RHEA:21993"/>
    </physiologicalReaction>
</comment>
<evidence type="ECO:0000256" key="1">
    <source>
        <dbReference type="ARBA" id="ARBA00000900"/>
    </source>
</evidence>
<evidence type="ECO:0000256" key="3">
    <source>
        <dbReference type="ARBA" id="ARBA00004173"/>
    </source>
</evidence>
<evidence type="ECO:0000259" key="56">
    <source>
        <dbReference type="PROSITE" id="PS51726"/>
    </source>
</evidence>
<feature type="compositionally biased region" description="Basic residues" evidence="50">
    <location>
        <begin position="329"/>
        <end position="341"/>
    </location>
</feature>
<keyword evidence="30" id="KW-0010">Activator</keyword>
<evidence type="ECO:0000256" key="22">
    <source>
        <dbReference type="ARBA" id="ARBA00022801"/>
    </source>
</evidence>
<dbReference type="InterPro" id="IPR000504">
    <property type="entry name" value="RRM_dom"/>
</dbReference>
<reference evidence="57 58" key="1">
    <citation type="submission" date="2018-10" db="EMBL/GenBank/DDBJ databases">
        <title>Genome assembly for a Yunnan-Guizhou Plateau 3E fish, Anabarilius grahami (Regan), and its evolutionary and genetic applications.</title>
        <authorList>
            <person name="Jiang W."/>
        </authorList>
    </citation>
    <scope>NUCLEOTIDE SEQUENCE [LARGE SCALE GENOMIC DNA]</scope>
    <source>
        <strain evidence="57">AG-KIZ</strain>
        <tissue evidence="57">Muscle</tissue>
    </source>
</reference>
<name>A0A3N0XFJ5_ANAGA</name>
<feature type="compositionally biased region" description="Basic and acidic residues" evidence="50">
    <location>
        <begin position="3023"/>
        <end position="3034"/>
    </location>
</feature>
<evidence type="ECO:0000256" key="18">
    <source>
        <dbReference type="ARBA" id="ARBA00022729"/>
    </source>
</evidence>
<feature type="domain" description="Peptidase S1" evidence="54">
    <location>
        <begin position="961"/>
        <end position="1196"/>
    </location>
</feature>
<dbReference type="Pfam" id="PF17772">
    <property type="entry name" value="zf-MYST"/>
    <property type="match status" value="1"/>
</dbReference>
<feature type="compositionally biased region" description="Basic and acidic residues" evidence="50">
    <location>
        <begin position="2449"/>
        <end position="2460"/>
    </location>
</feature>
<evidence type="ECO:0000256" key="35">
    <source>
        <dbReference type="ARBA" id="ARBA00048940"/>
    </source>
</evidence>
<dbReference type="Gene3D" id="1.10.10.10">
    <property type="entry name" value="Winged helix-like DNA-binding domain superfamily/Winged helix DNA-binding domain"/>
    <property type="match status" value="1"/>
</dbReference>
<dbReference type="InterPro" id="IPR018114">
    <property type="entry name" value="TRYPSIN_HIS"/>
</dbReference>
<keyword evidence="17" id="KW-0479">Metal-binding</keyword>
<evidence type="ECO:0000256" key="10">
    <source>
        <dbReference type="ARBA" id="ARBA00022481"/>
    </source>
</evidence>
<evidence type="ECO:0000259" key="51">
    <source>
        <dbReference type="PROSITE" id="PS50089"/>
    </source>
</evidence>
<evidence type="ECO:0000256" key="29">
    <source>
        <dbReference type="ARBA" id="ARBA00023157"/>
    </source>
</evidence>
<evidence type="ECO:0000256" key="26">
    <source>
        <dbReference type="ARBA" id="ARBA00022990"/>
    </source>
</evidence>
<dbReference type="InterPro" id="IPR006575">
    <property type="entry name" value="RWD_dom"/>
</dbReference>
<dbReference type="SMART" id="SM00591">
    <property type="entry name" value="RWD"/>
    <property type="match status" value="1"/>
</dbReference>
<dbReference type="FunFam" id="2.30.30.140:FF:000039">
    <property type="entry name" value="Histone acetyltransferase"/>
    <property type="match status" value="1"/>
</dbReference>
<comment type="catalytic activity">
    <reaction evidence="36">
        <text>propanoyl-CoA + L-lysyl-[protein] = N(6)-propanoyl-L-lysyl-[protein] + CoA + H(+)</text>
        <dbReference type="Rhea" id="RHEA:54020"/>
        <dbReference type="Rhea" id="RHEA-COMP:9752"/>
        <dbReference type="Rhea" id="RHEA-COMP:13758"/>
        <dbReference type="ChEBI" id="CHEBI:15378"/>
        <dbReference type="ChEBI" id="CHEBI:29969"/>
        <dbReference type="ChEBI" id="CHEBI:57287"/>
        <dbReference type="ChEBI" id="CHEBI:57392"/>
        <dbReference type="ChEBI" id="CHEBI:138019"/>
    </reaction>
    <physiologicalReaction direction="left-to-right" evidence="36">
        <dbReference type="Rhea" id="RHEA:54021"/>
    </physiologicalReaction>
</comment>
<feature type="compositionally biased region" description="Polar residues" evidence="50">
    <location>
        <begin position="2028"/>
        <end position="2040"/>
    </location>
</feature>
<feature type="compositionally biased region" description="Pro residues" evidence="50">
    <location>
        <begin position="2376"/>
        <end position="2389"/>
    </location>
</feature>
<feature type="compositionally biased region" description="Low complexity" evidence="50">
    <location>
        <begin position="1303"/>
        <end position="1324"/>
    </location>
</feature>
<feature type="compositionally biased region" description="Low complexity" evidence="50">
    <location>
        <begin position="1233"/>
        <end position="1246"/>
    </location>
</feature>
<feature type="compositionally biased region" description="Polar residues" evidence="50">
    <location>
        <begin position="515"/>
        <end position="525"/>
    </location>
</feature>
<feature type="compositionally biased region" description="Gly residues" evidence="50">
    <location>
        <begin position="1325"/>
        <end position="1354"/>
    </location>
</feature>
<keyword evidence="11" id="KW-0963">Cytoplasm</keyword>
<dbReference type="CDD" id="cd12548">
    <property type="entry name" value="RRM_Set1A"/>
    <property type="match status" value="1"/>
</dbReference>
<dbReference type="InterPro" id="IPR012677">
    <property type="entry name" value="Nucleotide-bd_a/b_plait_sf"/>
</dbReference>
<feature type="compositionally biased region" description="Polar residues" evidence="50">
    <location>
        <begin position="1284"/>
        <end position="1302"/>
    </location>
</feature>
<feature type="domain" description="RING-type" evidence="51">
    <location>
        <begin position="135"/>
        <end position="202"/>
    </location>
</feature>
<evidence type="ECO:0000256" key="23">
    <source>
        <dbReference type="ARBA" id="ARBA00022833"/>
    </source>
</evidence>
<keyword evidence="33" id="KW-0012">Acyltransferase</keyword>
<dbReference type="PANTHER" id="PTHR45814">
    <property type="entry name" value="HISTONE-LYSINE N-METHYLTRANSFERASE SETD1"/>
    <property type="match status" value="1"/>
</dbReference>
<dbReference type="GO" id="GO:0051241">
    <property type="term" value="P:negative regulation of multicellular organismal process"/>
    <property type="evidence" value="ECO:0007669"/>
    <property type="project" value="UniProtKB-ARBA"/>
</dbReference>
<dbReference type="InterPro" id="IPR035979">
    <property type="entry name" value="RBD_domain_sf"/>
</dbReference>
<dbReference type="CDD" id="cd23818">
    <property type="entry name" value="RWD_RNF25"/>
    <property type="match status" value="1"/>
</dbReference>
<evidence type="ECO:0000256" key="39">
    <source>
        <dbReference type="ARBA" id="ARBA00067354"/>
    </source>
</evidence>
<dbReference type="InterPro" id="IPR040706">
    <property type="entry name" value="Zf-MYST"/>
</dbReference>
<dbReference type="InterPro" id="IPR001254">
    <property type="entry name" value="Trypsin_dom"/>
</dbReference>
<dbReference type="GO" id="GO:0046972">
    <property type="term" value="F:histone H4K16 acetyltransferase activity"/>
    <property type="evidence" value="ECO:0007669"/>
    <property type="project" value="UniProtKB-ARBA"/>
</dbReference>
<feature type="region of interest" description="Disordered" evidence="50">
    <location>
        <begin position="506"/>
        <end position="564"/>
    </location>
</feature>
<dbReference type="GO" id="GO:1903108">
    <property type="term" value="P:regulation of mitochondrial transcription"/>
    <property type="evidence" value="ECO:0007669"/>
    <property type="project" value="UniProtKB-ARBA"/>
</dbReference>
<feature type="compositionally biased region" description="Basic residues" evidence="50">
    <location>
        <begin position="3035"/>
        <end position="3044"/>
    </location>
</feature>
<dbReference type="Gene3D" id="2.30.30.140">
    <property type="match status" value="1"/>
</dbReference>
<evidence type="ECO:0000256" key="9">
    <source>
        <dbReference type="ARBA" id="ARBA00013184"/>
    </source>
</evidence>
<evidence type="ECO:0000256" key="14">
    <source>
        <dbReference type="ARBA" id="ARBA00022670"/>
    </source>
</evidence>
<evidence type="ECO:0000256" key="31">
    <source>
        <dbReference type="ARBA" id="ARBA00023163"/>
    </source>
</evidence>
<evidence type="ECO:0000256" key="7">
    <source>
        <dbReference type="ARBA" id="ARBA00010107"/>
    </source>
</evidence>
<feature type="compositionally biased region" description="Pro residues" evidence="50">
    <location>
        <begin position="2655"/>
        <end position="2690"/>
    </location>
</feature>
<dbReference type="PRINTS" id="PR00722">
    <property type="entry name" value="CHYMOTRYPSIN"/>
</dbReference>
<evidence type="ECO:0000256" key="47">
    <source>
        <dbReference type="PROSITE-ProRule" id="PRU00176"/>
    </source>
</evidence>
<proteinExistence type="inferred from homology"/>
<feature type="compositionally biased region" description="Polar residues" evidence="50">
    <location>
        <begin position="2006"/>
        <end position="2018"/>
    </location>
</feature>
<dbReference type="CDD" id="cd00190">
    <property type="entry name" value="Tryp_SPc"/>
    <property type="match status" value="1"/>
</dbReference>
<dbReference type="PROSITE" id="PS00135">
    <property type="entry name" value="TRYPSIN_SER"/>
    <property type="match status" value="1"/>
</dbReference>
<dbReference type="GO" id="GO:0045893">
    <property type="term" value="P:positive regulation of DNA-templated transcription"/>
    <property type="evidence" value="ECO:0007669"/>
    <property type="project" value="UniProtKB-ARBA"/>
</dbReference>
<evidence type="ECO:0000259" key="55">
    <source>
        <dbReference type="PROSITE" id="PS50908"/>
    </source>
</evidence>
<feature type="compositionally biased region" description="Polar residues" evidence="50">
    <location>
        <begin position="2582"/>
        <end position="2594"/>
    </location>
</feature>
<dbReference type="InterPro" id="IPR002717">
    <property type="entry name" value="HAT_MYST-type"/>
</dbReference>
<dbReference type="FunFam" id="3.30.70.330:FF:000178">
    <property type="entry name" value="Histone-lysine N-methyltransferase"/>
    <property type="match status" value="1"/>
</dbReference>
<evidence type="ECO:0000256" key="16">
    <source>
        <dbReference type="ARBA" id="ARBA00022691"/>
    </source>
</evidence>
<evidence type="ECO:0000313" key="58">
    <source>
        <dbReference type="Proteomes" id="UP000281406"/>
    </source>
</evidence>
<dbReference type="SUPFAM" id="SSF90209">
    <property type="entry name" value="Ran binding protein zinc finger-like"/>
    <property type="match status" value="1"/>
</dbReference>
<feature type="domain" description="RRM" evidence="52">
    <location>
        <begin position="1485"/>
        <end position="1571"/>
    </location>
</feature>
<feature type="compositionally biased region" description="Low complexity" evidence="50">
    <location>
        <begin position="1202"/>
        <end position="1214"/>
    </location>
</feature>
<feature type="compositionally biased region" description="Low complexity" evidence="50">
    <location>
        <begin position="3621"/>
        <end position="3635"/>
    </location>
</feature>
<feature type="compositionally biased region" description="Basic and acidic residues" evidence="50">
    <location>
        <begin position="2565"/>
        <end position="2576"/>
    </location>
</feature>
<keyword evidence="24" id="KW-0156">Chromatin regulator</keyword>
<feature type="compositionally biased region" description="Basic and acidic residues" evidence="50">
    <location>
        <begin position="3140"/>
        <end position="3150"/>
    </location>
</feature>
<dbReference type="GO" id="GO:0045595">
    <property type="term" value="P:regulation of cell differentiation"/>
    <property type="evidence" value="ECO:0007669"/>
    <property type="project" value="UniProtKB-ARBA"/>
</dbReference>
<feature type="domain" description="RanBP2-type" evidence="53">
    <location>
        <begin position="1638"/>
        <end position="1669"/>
    </location>
</feature>
<feature type="compositionally biased region" description="Low complexity" evidence="50">
    <location>
        <begin position="286"/>
        <end position="297"/>
    </location>
</feature>
<dbReference type="InterPro" id="IPR001876">
    <property type="entry name" value="Znf_RanBP2"/>
</dbReference>
<feature type="region of interest" description="Disordered" evidence="50">
    <location>
        <begin position="3342"/>
        <end position="3387"/>
    </location>
</feature>
<dbReference type="Pfam" id="PF00076">
    <property type="entry name" value="RRM_1"/>
    <property type="match status" value="2"/>
</dbReference>
<evidence type="ECO:0000256" key="44">
    <source>
        <dbReference type="ARBA" id="ARBA00081818"/>
    </source>
</evidence>
<dbReference type="EC" id="2.3.2.27" evidence="8"/>
<dbReference type="EC" id="2.3.1.48" evidence="9"/>
<dbReference type="SUPFAM" id="SSF57850">
    <property type="entry name" value="RING/U-box"/>
    <property type="match status" value="1"/>
</dbReference>
<dbReference type="InterPro" id="IPR009003">
    <property type="entry name" value="Peptidase_S1_PA"/>
</dbReference>
<feature type="region of interest" description="Disordered" evidence="50">
    <location>
        <begin position="1948"/>
        <end position="2696"/>
    </location>
</feature>
<evidence type="ECO:0000256" key="5">
    <source>
        <dbReference type="ARBA" id="ARBA00004906"/>
    </source>
</evidence>
<dbReference type="InterPro" id="IPR001841">
    <property type="entry name" value="Znf_RING"/>
</dbReference>
<sequence length="3744" mass="407405">MSWWGGDVTSNMAAESDVLSEIEVLQSIYLDELSVTQKDEGGWTVSLVLYPSTAEDCLSQFVRLTLTMDLNSQYPYSSPCISIHNPRGLSDDKLLSLQSSLQKEAESCMGTPVLYQLIERAKEILTESNIPHGNCVICLYGFKEGEVFTKTSCYHYFHSHCLGRYITHSEMELQDRERELEEDKTRDQTEKEELAVVCPVCREPLTYDLDALLSSPAPVFTQQEDVVIGGEFKAKWAALQKILEQQKEKGGVIDPEAESNRFLIHINEAQANLSDASGTDASGAESCQSLPSSSPDSTGATQASQSHHTLGQSQRPCTHERRQQGDFKRGHRGRGGRRGGLGRHAMPSPGVERLGGLMQSSDKINCVNSDPPNTTLQVESTAQGQVYELGDNIAQLRQPLTNEEEKCISQDKATSKSNCGQDESKQNVCISKDATQTILQDGHPEREHGRERTAHARVLEVRNVFKWTKMSGVAMSMSGNRHPNMNNSYDNCGSEERMDVEIDAGHAGTDRGNLETGTRATCSSNGSGGEEDEAEAVDRDREATGSSTPHSGDGMSHSGGREQEVSVEIGETYLCQRADKTWHSAEVIQSRLNEQEGREEFYVHYVGFNRRLDEWVGKARLALTKTVKDAVRKSVEEGGGGELVDQPERKITRNQKRKHDEINHVQKTYAEMDPTTAALEKEHEAITKVKYVDKIQIGNFEIDAWYFSPFPEDYGKQPKLWICEYCLKYMKYEKTFRYHLSQCQWRQPPGKEIYRRNNISVYEVDGKDHKIYCQNLCLLAKLFLDHKTLYFDVEPFIFYILTEVNKQGAHIVGYFSKEKESPDGNNVACILTLPPYQRRGYGKFLIAFSYELSKLESTVGSPEKPLSDLGKLSYRSYWSWVLLEILRDFRGTLSIKDLSQMTSITQSDIISTLQSLNMVKYWKGQHVICVTPKLVEEHLKSAQYKKPPITVCGRPPLGKRIVGGVEASAGAWPWQVDIQMGANGHVCGGSIIAKNWVLSAAHCFPNPSEVSSYRLYMGRHLLNGYNQFEMVSQVQRVVVPEGYSNPQEGRDVALVQLRSPVTWSDRIQPVCLPYAGFQFNSGTLCYVTGWGHTQEGVSLTGLGALREVQVPIINQSSCQSMYQILSSDLITVDVLSDMICAGYMEGGKDSCQGDSGGPLVCPVGNGTWIQAGVVSFGLGCAQKNRPDYAQTSSHGYGGYGGQSNQSYSQPPGQNYSQQSLGGYSQNSESSSAPYNQSGYGSNYGQSQSGGYGSQPPSQGYNQSSQSYSSGGYNNSSQPPPAQSGGYNQPSSYSGYNQHQSATSSASGNYGSSSQSSGYGQQQQQQGGGGYGGSGGQSGGYGSSGGQSSGYGSSGGQHQSSQHGGGPYNQSPKYSSPPPQNYGQQNQYGQGGYNQDSPPLSGGGGGGRAYGGQDGGYSQDGRGGRGRGGGFGGRGAGGFDRGGRGGPRGRGGMGMGDRGGFNKFGGPRDHGAGGPNMQEPDNSDNNTIFVQGLGDNYTVDSVADFFKQIGIIKINKKTGLPMINLYTDRETGKLKGEATVSFDDPPSAKAAIDWFDGKDFNGNPIKVSFATRRAEFGRGGGGGGGMRGGRGRGGPMGRGGFGGGRGGGGFPGNNGGGGSGGGGSGSGGGGGGGSGGQQRAGDWKCSNPTCGNLNFSWRNECNQCKAPKPEGSGGGMSPVGGGFGGDRGRGGFDRGGFRGRGGDRGGFRGGRGGDRGGFGPGKMDSSDSMDPDSGADTQRTLSLQWKSYKLVQDPALRRVAQKIYRYDGIHFSVPDSGFPPVGDLRDPRPRRIWSRHTELSLPVPKFKLDEYYVGPIPLKEVTFARLNDNIKEPFLAEMCAKFGEVEEMEILFHPKTRKHLGLARVLFTSTRGAKDTVKHLHNTSVMGNIVHVQLDIKGQQRMKYYDLIVSGSYTPQTVPTGGKALIEKFQPPAPAQPDTSSDIRRRLSTDQMAAPAASAPLNSGSTTPCSVDTGFGDQRLDTPPSSMGGPYTPGSSASSQGGGTPYTPRSGTPFSQDSGFSVARHGGYSNAQSYPQQDMLPSSSCSSSAVSSSSGFKPPRFHDDLHAPPPQEPSVFHRGRPGYPPSAPFRPNEPPYPYPNVGGSGMHLPLHPPMPPPGPQFEPSPLSDRERDRERGHRDRERDSGGRYGSGISSRRSSYHYQQDTNSSSTSKSYHSHHSHHADRREDREGRGYRRDSSGSRSGDHGRHRNHHHSHNHHSSGGGGSSRRRSSRDREWERDREGDYNSSDPRYGGHSNSSHHSSNSLSPPSGTSSYGGYSSSKDLSPYDTPSSSRLEPSPAFHPQQGAGERGFGMGGSMDNDYRAHSHHTPLAPPPPPPPLPPASVIAAAVAETLGSLDFGQDSPIREEQWTKPKRHPSTPPHPPRTPPTSSPPHASIPSSSTSPSSTSLPHHLPSSTASLSPPPPQRDSSPEPDSTNESLPFMHHSSSLDSRIEMLLKEQKAKFSFLASDDEDDEKEDRERGKTNENTDGGGNKLREENGERPSHKRQGETEGGQQRRRGEKDGRRRGKRQGGGVGEGRKTPPEVASSTPAMHGLVSESLQVQMPPPKEEHTTSDIHRAPHTPPTYNGEAQPSPHSSGEDMEISDEDDSAITTATPHPAASSSSSPATSSQSALPSQTPDPSASPAPDTSQHFSATMPPPPIPSYPPHLPPPPLPGFSLQPPPPPGIPPPLPHMELHPEYPPPLPHHMYDYASSMELMSQYCGGVPMSFQMQTHMLSRLHQMRMASSNSATAPPGEVPSASEYPPSYHLHSVPPPHAPPHHPHHPYMDQDGNVASHYDQDHRYIPTHLPYAYPDPHAAQLPHHHAIPPPHSPWPPHLPPQQFPSHYPPPGFGTVPGVDGELYGAAGDQMAIMGHNPYEAVVQQVLAALIEEMKNIMQRDLNRKMVENVAFGTFDEWWDRKERKAKPFQTAMRGVAVVREEEKKDEKTSNRPREPLMSLVDWAKSGGMEGFSLRGALRLPSFKVKRKEPQELVEGDELKRARPSTPPDEEDEDSYQGKSADTAAGRTEERRVADRGAARRRSRAKARKPYDLDSEGEETSDGSSSEKEEDEDSDKVDESEDEAFSADSDDESISSSSSESSSSSSSASSSSSDEEDEEEGEQAAETESLDTMDESTMDSVAMDTEKDERDKASTDQSSVTAAEVKQEEEKTPTAVPPSSPYPRPSSPILLLPPLKKRRKTVSFSMEESEVKPPILSSSAPSPTPVSQASDVPTSTSPGSTPTAAAPPATSKPAPMLLPFASRPSESNALTSPASPSAVLTVPPPVRSLRPDEPKRSPGPPPSPQTPTAKNSSKRGKDSPRTPPVPVCLTVQNLPLDHASLVKMAYEDPVPVPTTQKGRVRGRPRTLSQSASGPHLHPAVEEEEDEEELEQRLKLREQLGVSSLLQLASAPKPDLSVLADVALKMDPEADIDSEETETSDEAEEHKLEEEEGDFFAPHPRQPLLDPEGLFVLQEHNYSKTLGPPHLTSPQKRTKQDPTVLLPADLNQHGVQEAPEEVIGEALAARGEAPELYEDLSGMGLLSEARDAAEAQTKSLGPPHKRRGSISKEMEMEERGKGKSKKRSRKDKENEELQISKKQKEKQIKKQRKRKLEEFEEDVDVEQLESGELSSSSSESGDSDFGLERSLEYEKEEVRKSERLFLQEAGLTPSTQRRPKHVPAEAPIPRPSYKNRSEFEQMTILYDIWNTGLDQEDLRLLKSTYEKLLQDDHGTDWLNDTHWVPHTNILTAA</sequence>
<dbReference type="PROSITE" id="PS00134">
    <property type="entry name" value="TRYPSIN_HIS"/>
    <property type="match status" value="1"/>
</dbReference>
<feature type="active site" description="Proton donor/acceptor" evidence="46">
    <location>
        <position position="863"/>
    </location>
</feature>
<evidence type="ECO:0000256" key="40">
    <source>
        <dbReference type="ARBA" id="ARBA00073537"/>
    </source>
</evidence>
<evidence type="ECO:0000313" key="57">
    <source>
        <dbReference type="EMBL" id="ROI15159.1"/>
    </source>
</evidence>
<dbReference type="SUPFAM" id="SSF55729">
    <property type="entry name" value="Acyl-CoA N-acyltransferases (Nat)"/>
    <property type="match status" value="1"/>
</dbReference>
<dbReference type="Pfam" id="PF00089">
    <property type="entry name" value="Trypsin"/>
    <property type="match status" value="1"/>
</dbReference>
<dbReference type="SMART" id="SM00298">
    <property type="entry name" value="CHROMO"/>
    <property type="match status" value="1"/>
</dbReference>
<dbReference type="InterPro" id="IPR033116">
    <property type="entry name" value="TRYPSIN_SER"/>
</dbReference>
<feature type="compositionally biased region" description="Polar residues" evidence="50">
    <location>
        <begin position="1959"/>
        <end position="1969"/>
    </location>
</feature>
<feature type="compositionally biased region" description="Acidic residues" evidence="50">
    <location>
        <begin position="3064"/>
        <end position="3089"/>
    </location>
</feature>
<evidence type="ECO:0000256" key="12">
    <source>
        <dbReference type="ARBA" id="ARBA00022553"/>
    </source>
</evidence>
<protein>
    <recommendedName>
        <fullName evidence="39">E3 ubiquitin-protein ligase RNF25</fullName>
        <ecNumber evidence="9">2.3.1.48</ecNumber>
        <ecNumber evidence="8">2.3.2.27</ecNumber>
    </recommendedName>
    <alternativeName>
        <fullName evidence="40">Histone acetyltransferase KAT8</fullName>
    </alternativeName>
    <alternativeName>
        <fullName evidence="44">Lysine acetyltransferase 8</fullName>
    </alternativeName>
    <alternativeName>
        <fullName evidence="43">MOZ, YBF2/SAS3, SAS2 and TIP60 protein 1</fullName>
    </alternativeName>
    <alternativeName>
        <fullName evidence="42">Protein acetyltransferase KAT8</fullName>
    </alternativeName>
    <alternativeName>
        <fullName evidence="45">Protein propionyltransferase KAT8</fullName>
    </alternativeName>
    <alternativeName>
        <fullName evidence="41">RING finger protein 25</fullName>
    </alternativeName>
</protein>
<dbReference type="PROSITE" id="PS50199">
    <property type="entry name" value="ZF_RANBP2_2"/>
    <property type="match status" value="1"/>
</dbReference>
<feature type="region of interest" description="Disordered" evidence="50">
    <location>
        <begin position="1666"/>
        <end position="1736"/>
    </location>
</feature>
<dbReference type="SMART" id="SM00184">
    <property type="entry name" value="RING"/>
    <property type="match status" value="1"/>
</dbReference>
<dbReference type="Gene3D" id="4.10.1060.10">
    <property type="entry name" value="Zinc finger, RanBP2-type"/>
    <property type="match status" value="1"/>
</dbReference>
<dbReference type="FunFam" id="2.40.10.10:FF:000024">
    <property type="entry name" value="Serine protease 53"/>
    <property type="match status" value="1"/>
</dbReference>
<evidence type="ECO:0000256" key="30">
    <source>
        <dbReference type="ARBA" id="ARBA00023159"/>
    </source>
</evidence>
<evidence type="ECO:0000256" key="34">
    <source>
        <dbReference type="ARBA" id="ARBA00047787"/>
    </source>
</evidence>
<feature type="compositionally biased region" description="Acidic residues" evidence="50">
    <location>
        <begin position="3609"/>
        <end position="3620"/>
    </location>
</feature>
<feature type="compositionally biased region" description="Pro residues" evidence="50">
    <location>
        <begin position="3171"/>
        <end position="3182"/>
    </location>
</feature>
<gene>
    <name evidence="57" type="ORF">DPX16_17005</name>
</gene>
<dbReference type="Gene3D" id="3.30.40.10">
    <property type="entry name" value="Zinc/RING finger domain, C3HC4 (zinc finger)"/>
    <property type="match status" value="1"/>
</dbReference>
<dbReference type="FunFam" id="1.10.10.10:FF:000022">
    <property type="entry name" value="Histone acetyltransferase"/>
    <property type="match status" value="1"/>
</dbReference>
<comment type="similarity">
    <text evidence="7">Belongs to the MYST (SAS/MOZ) family.</text>
</comment>
<evidence type="ECO:0000256" key="2">
    <source>
        <dbReference type="ARBA" id="ARBA00004123"/>
    </source>
</evidence>
<keyword evidence="25 47" id="KW-0694">RNA-binding</keyword>
<dbReference type="CDD" id="cd12535">
    <property type="entry name" value="RRM_FUS_TAF15"/>
    <property type="match status" value="1"/>
</dbReference>
<dbReference type="Pfam" id="PF05773">
    <property type="entry name" value="RWD"/>
    <property type="match status" value="1"/>
</dbReference>
<dbReference type="GO" id="GO:0003723">
    <property type="term" value="F:RNA binding"/>
    <property type="evidence" value="ECO:0007669"/>
    <property type="project" value="UniProtKB-UniRule"/>
</dbReference>
<dbReference type="GO" id="GO:0044545">
    <property type="term" value="C:NSL complex"/>
    <property type="evidence" value="ECO:0007669"/>
    <property type="project" value="UniProtKB-ARBA"/>
</dbReference>
<dbReference type="InterPro" id="IPR016197">
    <property type="entry name" value="Chromo-like_dom_sf"/>
</dbReference>
<comment type="similarity">
    <text evidence="6">Belongs to the RRM TET family.</text>
</comment>
<evidence type="ECO:0000256" key="32">
    <source>
        <dbReference type="ARBA" id="ARBA00023242"/>
    </source>
</evidence>
<keyword evidence="23" id="KW-0862">Zinc</keyword>
<feature type="region of interest" description="Disordered" evidence="50">
    <location>
        <begin position="3538"/>
        <end position="3642"/>
    </location>
</feature>
<feature type="compositionally biased region" description="Low complexity" evidence="50">
    <location>
        <begin position="1253"/>
        <end position="1276"/>
    </location>
</feature>
<dbReference type="CDD" id="cd16470">
    <property type="entry name" value="RING-H2_RNF25"/>
    <property type="match status" value="1"/>
</dbReference>
<evidence type="ECO:0000256" key="46">
    <source>
        <dbReference type="PIRSR" id="PIRSR602717-51"/>
    </source>
</evidence>
<dbReference type="Gene3D" id="3.30.70.330">
    <property type="match status" value="2"/>
</dbReference>
<evidence type="ECO:0000256" key="49">
    <source>
        <dbReference type="RuleBase" id="RU363034"/>
    </source>
</evidence>
<dbReference type="FunFam" id="3.30.70.330:FF:000127">
    <property type="entry name" value="RNA-binding protein EWS isoform 1"/>
    <property type="match status" value="1"/>
</dbReference>
<comment type="similarity">
    <text evidence="37">Belongs to the RNF25 family.</text>
</comment>
<dbReference type="Pfam" id="PF00641">
    <property type="entry name" value="Zn_ribbon_RanBP"/>
    <property type="match status" value="1"/>
</dbReference>
<keyword evidence="10" id="KW-0488">Methylation</keyword>
<evidence type="ECO:0000256" key="11">
    <source>
        <dbReference type="ARBA" id="ARBA00022490"/>
    </source>
</evidence>
<feature type="compositionally biased region" description="Basic and acidic residues" evidence="50">
    <location>
        <begin position="3561"/>
        <end position="3572"/>
    </location>
</feature>
<feature type="domain" description="RWD" evidence="55">
    <location>
        <begin position="20"/>
        <end position="128"/>
    </location>
</feature>
<feature type="compositionally biased region" description="Acidic residues" evidence="50">
    <location>
        <begin position="3109"/>
        <end position="3133"/>
    </location>
</feature>
<feature type="compositionally biased region" description="Polar residues" evidence="50">
    <location>
        <begin position="1215"/>
        <end position="1232"/>
    </location>
</feature>
<evidence type="ECO:0000256" key="4">
    <source>
        <dbReference type="ARBA" id="ARBA00004496"/>
    </source>
</evidence>
<dbReference type="PROSITE" id="PS50102">
    <property type="entry name" value="RRM"/>
    <property type="match status" value="2"/>
</dbReference>
<feature type="compositionally biased region" description="Low complexity" evidence="50">
    <location>
        <begin position="2251"/>
        <end position="2279"/>
    </location>
</feature>
<keyword evidence="20 48" id="KW-0863">Zinc-finger</keyword>
<keyword evidence="18" id="KW-0732">Signal</keyword>
<dbReference type="Gene3D" id="3.30.60.60">
    <property type="entry name" value="N-acetyl transferase-like"/>
    <property type="match status" value="1"/>
</dbReference>
<keyword evidence="31" id="KW-0804">Transcription</keyword>
<keyword evidence="14 49" id="KW-0645">Protease</keyword>
<evidence type="ECO:0000256" key="13">
    <source>
        <dbReference type="ARBA" id="ARBA00022603"/>
    </source>
</evidence>
<dbReference type="InterPro" id="IPR016135">
    <property type="entry name" value="UBQ-conjugating_enzyme/RWD"/>
</dbReference>
<feature type="compositionally biased region" description="Gly residues" evidence="50">
    <location>
        <begin position="1577"/>
        <end position="1637"/>
    </location>
</feature>
<feature type="compositionally biased region" description="Basic and acidic residues" evidence="50">
    <location>
        <begin position="2182"/>
        <end position="2204"/>
    </location>
</feature>
<feature type="region of interest" description="Disordered" evidence="50">
    <location>
        <begin position="3661"/>
        <end position="3683"/>
    </location>
</feature>
<accession>A0A3N0XFJ5</accession>
<evidence type="ECO:0000256" key="17">
    <source>
        <dbReference type="ARBA" id="ARBA00022723"/>
    </source>
</evidence>
<dbReference type="Gene3D" id="2.40.10.10">
    <property type="entry name" value="Trypsin-like serine proteases"/>
    <property type="match status" value="2"/>
</dbReference>
<dbReference type="Gene3D" id="3.40.630.30">
    <property type="match status" value="1"/>
</dbReference>
<evidence type="ECO:0000256" key="21">
    <source>
        <dbReference type="ARBA" id="ARBA00022786"/>
    </source>
</evidence>
<feature type="compositionally biased region" description="Basic and acidic residues" evidence="50">
    <location>
        <begin position="2126"/>
        <end position="2144"/>
    </location>
</feature>
<dbReference type="SMART" id="SM00360">
    <property type="entry name" value="RRM"/>
    <property type="match status" value="2"/>
</dbReference>
<dbReference type="OrthoDB" id="308383at2759"/>
<dbReference type="GO" id="GO:0032259">
    <property type="term" value="P:methylation"/>
    <property type="evidence" value="ECO:0007669"/>
    <property type="project" value="UniProtKB-KW"/>
</dbReference>
<keyword evidence="32" id="KW-0539">Nucleus</keyword>
<dbReference type="GO" id="GO:0040029">
    <property type="term" value="P:epigenetic regulation of gene expression"/>
    <property type="evidence" value="ECO:0007669"/>
    <property type="project" value="UniProtKB-ARBA"/>
</dbReference>
<dbReference type="GO" id="GO:0005739">
    <property type="term" value="C:mitochondrion"/>
    <property type="evidence" value="ECO:0007669"/>
    <property type="project" value="UniProtKB-SubCell"/>
</dbReference>
<feature type="compositionally biased region" description="Low complexity" evidence="50">
    <location>
        <begin position="3229"/>
        <end position="3251"/>
    </location>
</feature>
<comment type="subunit">
    <text evidence="38">Component of a multisubunit histone acetyltransferase complex (MSL) at least composed of the MOF/KAT8, MSL1/hampin, MSL2L1 and MSL3L1. Component of the NSL complex at least composed of MOF/KAT8, KANSL1, KANSL2, KANSL3, MCRS1, PHF20, OGT1/OGT, WDR5 and HCFC1. Component of some MLL1/MLL complex, at least composed of the core components KMT2A/MLL1, ASH2L, HCFC1, WDR5 and RBBP5, as well as the facultative components BACC1, CHD8, E2F6, HSP70, INO80C, KANSL1, LAS1L, MAX, MCRS1, MGA, MOF/KAT8, PELP1, PHF20, PRP31, RING2, RUVB1/TIP49A, RUVB2/TIP49B, SENP3, TAF1, TAF4, TAF6, TAF7, TAF9 and TEX10. Interacts with the chromodomain of MORF4L1/MRG15. Interacts with ATM (via its Tudor-knot domain); possibly regulating the activity of ATM. Interacts with NELFD.</text>
</comment>
<dbReference type="SMART" id="SM00020">
    <property type="entry name" value="Tryp_SPc"/>
    <property type="match status" value="1"/>
</dbReference>
<dbReference type="PANTHER" id="PTHR45814:SF3">
    <property type="entry name" value="HISTONE-LYSINE N-METHYLTRANSFERASE SETD1A"/>
    <property type="match status" value="1"/>
</dbReference>
<evidence type="ECO:0000256" key="24">
    <source>
        <dbReference type="ARBA" id="ARBA00022853"/>
    </source>
</evidence>
<dbReference type="FunFam" id="4.10.1060.10:FF:000002">
    <property type="entry name" value="RNA-binding protein EWS isoform 1"/>
    <property type="match status" value="1"/>
</dbReference>
<keyword evidence="49" id="KW-0720">Serine protease</keyword>
<evidence type="ECO:0000256" key="6">
    <source>
        <dbReference type="ARBA" id="ARBA00008448"/>
    </source>
</evidence>
<feature type="compositionally biased region" description="Basic and acidic residues" evidence="50">
    <location>
        <begin position="2492"/>
        <end position="2508"/>
    </location>
</feature>
<feature type="compositionally biased region" description="Acidic residues" evidence="50">
    <location>
        <begin position="2597"/>
        <end position="2607"/>
    </location>
</feature>
<dbReference type="GO" id="GO:0004252">
    <property type="term" value="F:serine-type endopeptidase activity"/>
    <property type="evidence" value="ECO:0007669"/>
    <property type="project" value="InterPro"/>
</dbReference>
<keyword evidence="22 49" id="KW-0378">Hydrolase</keyword>
<evidence type="ECO:0000256" key="19">
    <source>
        <dbReference type="ARBA" id="ARBA00022737"/>
    </source>
</evidence>
<dbReference type="GO" id="GO:0072487">
    <property type="term" value="C:MSL complex"/>
    <property type="evidence" value="ECO:0007669"/>
    <property type="project" value="UniProtKB-ARBA"/>
</dbReference>
<feature type="region of interest" description="Disordered" evidence="50">
    <location>
        <begin position="1191"/>
        <end position="1486"/>
    </location>
</feature>
<evidence type="ECO:0000256" key="27">
    <source>
        <dbReference type="ARBA" id="ARBA00023015"/>
    </source>
</evidence>
<dbReference type="SUPFAM" id="SSF50494">
    <property type="entry name" value="Trypsin-like serine proteases"/>
    <property type="match status" value="1"/>
</dbReference>
<feature type="domain" description="RRM" evidence="52">
    <location>
        <begin position="1808"/>
        <end position="1896"/>
    </location>
</feature>
<dbReference type="GO" id="GO:0022008">
    <property type="term" value="P:neurogenesis"/>
    <property type="evidence" value="ECO:0007669"/>
    <property type="project" value="UniProtKB-ARBA"/>
</dbReference>
<feature type="region of interest" description="Disordered" evidence="50">
    <location>
        <begin position="2985"/>
        <end position="3324"/>
    </location>
</feature>
<feature type="domain" description="MYST-type HAT" evidence="56">
    <location>
        <begin position="687"/>
        <end position="960"/>
    </location>
</feature>
<feature type="region of interest" description="Disordered" evidence="50">
    <location>
        <begin position="3422"/>
        <end position="3460"/>
    </location>
</feature>
<dbReference type="InterPro" id="IPR000953">
    <property type="entry name" value="Chromo/chromo_shadow_dom"/>
</dbReference>
<feature type="compositionally biased region" description="Gly residues" evidence="50">
    <location>
        <begin position="1400"/>
        <end position="1414"/>
    </location>
</feature>
<feature type="compositionally biased region" description="Gly residues" evidence="50">
    <location>
        <begin position="1425"/>
        <end position="1462"/>
    </location>
</feature>
<comment type="pathway">
    <text evidence="5">Protein modification; protein ubiquitination.</text>
</comment>
<dbReference type="InterPro" id="IPR044570">
    <property type="entry name" value="Set1-like"/>
</dbReference>
<dbReference type="GO" id="GO:0030097">
    <property type="term" value="P:hemopoiesis"/>
    <property type="evidence" value="ECO:0007669"/>
    <property type="project" value="UniProtKB-ARBA"/>
</dbReference>
<evidence type="ECO:0000259" key="53">
    <source>
        <dbReference type="PROSITE" id="PS50199"/>
    </source>
</evidence>
<dbReference type="SUPFAM" id="SSF54495">
    <property type="entry name" value="UBC-like"/>
    <property type="match status" value="1"/>
</dbReference>
<feature type="compositionally biased region" description="Pro residues" evidence="50">
    <location>
        <begin position="2329"/>
        <end position="2340"/>
    </location>
</feature>
<feature type="compositionally biased region" description="Low complexity" evidence="50">
    <location>
        <begin position="2041"/>
        <end position="2053"/>
    </location>
</feature>
<dbReference type="Proteomes" id="UP000281406">
    <property type="component" value="Unassembled WGS sequence"/>
</dbReference>
<dbReference type="Pfam" id="PF01853">
    <property type="entry name" value="MOZ_SAS"/>
    <property type="match status" value="1"/>
</dbReference>
<dbReference type="PROSITE" id="PS50240">
    <property type="entry name" value="TRYPSIN_DOM"/>
    <property type="match status" value="1"/>
</dbReference>
<evidence type="ECO:0000256" key="50">
    <source>
        <dbReference type="SAM" id="MobiDB-lite"/>
    </source>
</evidence>
<feature type="compositionally biased region" description="Low complexity" evidence="50">
    <location>
        <begin position="3090"/>
        <end position="3108"/>
    </location>
</feature>
<evidence type="ECO:0000256" key="38">
    <source>
        <dbReference type="ARBA" id="ARBA00062668"/>
    </source>
</evidence>
<dbReference type="PROSITE" id="PS51726">
    <property type="entry name" value="MYST_HAT"/>
    <property type="match status" value="1"/>
</dbReference>